<accession>A0A521AUT1</accession>
<dbReference type="AlphaFoldDB" id="A0A521AUT1"/>
<proteinExistence type="inferred from homology"/>
<evidence type="ECO:0000256" key="5">
    <source>
        <dbReference type="ARBA" id="ARBA00034496"/>
    </source>
</evidence>
<organism evidence="6 7">
    <name type="scientific">Saccharicrinis carchari</name>
    <dbReference type="NCBI Taxonomy" id="1168039"/>
    <lineage>
        <taxon>Bacteria</taxon>
        <taxon>Pseudomonadati</taxon>
        <taxon>Bacteroidota</taxon>
        <taxon>Bacteroidia</taxon>
        <taxon>Marinilabiliales</taxon>
        <taxon>Marinilabiliaceae</taxon>
        <taxon>Saccharicrinis</taxon>
    </lineage>
</organism>
<dbReference type="GO" id="GO:0019825">
    <property type="term" value="F:oxygen binding"/>
    <property type="evidence" value="ECO:0007669"/>
    <property type="project" value="InterPro"/>
</dbReference>
<dbReference type="GO" id="GO:0020037">
    <property type="term" value="F:heme binding"/>
    <property type="evidence" value="ECO:0007669"/>
    <property type="project" value="InterPro"/>
</dbReference>
<dbReference type="Proteomes" id="UP000319040">
    <property type="component" value="Unassembled WGS sequence"/>
</dbReference>
<dbReference type="InterPro" id="IPR012292">
    <property type="entry name" value="Globin/Proto"/>
</dbReference>
<evidence type="ECO:0000313" key="6">
    <source>
        <dbReference type="EMBL" id="SMO38564.1"/>
    </source>
</evidence>
<dbReference type="GO" id="GO:0005344">
    <property type="term" value="F:oxygen carrier activity"/>
    <property type="evidence" value="ECO:0007669"/>
    <property type="project" value="InterPro"/>
</dbReference>
<reference evidence="6 7" key="1">
    <citation type="submission" date="2017-05" db="EMBL/GenBank/DDBJ databases">
        <authorList>
            <person name="Varghese N."/>
            <person name="Submissions S."/>
        </authorList>
    </citation>
    <scope>NUCLEOTIDE SEQUENCE [LARGE SCALE GENOMIC DNA]</scope>
    <source>
        <strain evidence="6 7">DSM 27040</strain>
    </source>
</reference>
<evidence type="ECO:0000256" key="2">
    <source>
        <dbReference type="ARBA" id="ARBA00022617"/>
    </source>
</evidence>
<evidence type="ECO:0000256" key="3">
    <source>
        <dbReference type="ARBA" id="ARBA00022723"/>
    </source>
</evidence>
<dbReference type="RefSeq" id="WP_142531800.1">
    <property type="nucleotide sequence ID" value="NZ_FXTB01000001.1"/>
</dbReference>
<dbReference type="EMBL" id="FXTB01000001">
    <property type="protein sequence ID" value="SMO38564.1"/>
    <property type="molecule type" value="Genomic_DNA"/>
</dbReference>
<keyword evidence="7" id="KW-1185">Reference proteome</keyword>
<dbReference type="InterPro" id="IPR001486">
    <property type="entry name" value="Hemoglobin_trunc"/>
</dbReference>
<gene>
    <name evidence="6" type="ORF">SAMN06265379_101421</name>
</gene>
<evidence type="ECO:0000256" key="1">
    <source>
        <dbReference type="ARBA" id="ARBA00022448"/>
    </source>
</evidence>
<keyword evidence="4" id="KW-0408">Iron</keyword>
<comment type="similarity">
    <text evidence="5">Belongs to the truncated hemoglobin family. Group II subfamily.</text>
</comment>
<name>A0A521AUT1_SACCC</name>
<dbReference type="InterPro" id="IPR009050">
    <property type="entry name" value="Globin-like_sf"/>
</dbReference>
<dbReference type="Pfam" id="PF01152">
    <property type="entry name" value="Bac_globin"/>
    <property type="match status" value="1"/>
</dbReference>
<keyword evidence="2" id="KW-0349">Heme</keyword>
<keyword evidence="1" id="KW-0813">Transport</keyword>
<sequence>MVEISQFKITTLPFGLRPKSSGPDIKIYDYLKEDGVRKMVNDHYDLLVESTIKDIFPPKGHLLEEAKKRSADFFVQRLGGPQYYKMSRGNPMLANRHLPFKITPKTRIVWLDCYRQVLSKLKDVPENLVLSFWYWLDGFSNWMVNQHDEPQFKMDFKLPEK</sequence>
<evidence type="ECO:0000313" key="7">
    <source>
        <dbReference type="Proteomes" id="UP000319040"/>
    </source>
</evidence>
<dbReference type="SUPFAM" id="SSF46458">
    <property type="entry name" value="Globin-like"/>
    <property type="match status" value="1"/>
</dbReference>
<dbReference type="OrthoDB" id="9790913at2"/>
<evidence type="ECO:0000256" key="4">
    <source>
        <dbReference type="ARBA" id="ARBA00023004"/>
    </source>
</evidence>
<dbReference type="Gene3D" id="1.10.490.10">
    <property type="entry name" value="Globins"/>
    <property type="match status" value="1"/>
</dbReference>
<dbReference type="InterPro" id="IPR044203">
    <property type="entry name" value="GlbO/GLB3-like"/>
</dbReference>
<protein>
    <submittedName>
        <fullName evidence="6">Hemoglobin</fullName>
    </submittedName>
</protein>
<dbReference type="PANTHER" id="PTHR47366:SF1">
    <property type="entry name" value="TWO-ON-TWO HEMOGLOBIN-3"/>
    <property type="match status" value="1"/>
</dbReference>
<dbReference type="GO" id="GO:0046872">
    <property type="term" value="F:metal ion binding"/>
    <property type="evidence" value="ECO:0007669"/>
    <property type="project" value="UniProtKB-KW"/>
</dbReference>
<dbReference type="PANTHER" id="PTHR47366">
    <property type="entry name" value="TWO-ON-TWO HEMOGLOBIN-3"/>
    <property type="match status" value="1"/>
</dbReference>
<keyword evidence="3" id="KW-0479">Metal-binding</keyword>